<sequence length="82" mass="9680">MILQPSLKRNYASLDELYAAVQAHALKENYAIVIKRFKKIYFSNEKRKCVLICDRDDITKRKKEAKPRKIESKKCGCEFKIN</sequence>
<organism evidence="1 2">
    <name type="scientific">Heterodermia speciosa</name>
    <dbReference type="NCBI Taxonomy" id="116794"/>
    <lineage>
        <taxon>Eukaryota</taxon>
        <taxon>Fungi</taxon>
        <taxon>Dikarya</taxon>
        <taxon>Ascomycota</taxon>
        <taxon>Pezizomycotina</taxon>
        <taxon>Lecanoromycetes</taxon>
        <taxon>OSLEUM clade</taxon>
        <taxon>Lecanoromycetidae</taxon>
        <taxon>Caliciales</taxon>
        <taxon>Physciaceae</taxon>
        <taxon>Heterodermia</taxon>
    </lineage>
</organism>
<gene>
    <name evidence="1" type="ORF">HETSPECPRED_003215</name>
</gene>
<comment type="caution">
    <text evidence="1">The sequence shown here is derived from an EMBL/GenBank/DDBJ whole genome shotgun (WGS) entry which is preliminary data.</text>
</comment>
<keyword evidence="2" id="KW-1185">Reference proteome</keyword>
<dbReference type="EMBL" id="CAJPDS010000190">
    <property type="protein sequence ID" value="CAF9941365.1"/>
    <property type="molecule type" value="Genomic_DNA"/>
</dbReference>
<evidence type="ECO:0000313" key="2">
    <source>
        <dbReference type="Proteomes" id="UP000664521"/>
    </source>
</evidence>
<accession>A0A8H3J5W0</accession>
<name>A0A8H3J5W0_9LECA</name>
<dbReference type="Proteomes" id="UP000664521">
    <property type="component" value="Unassembled WGS sequence"/>
</dbReference>
<dbReference type="OrthoDB" id="4815524at2759"/>
<evidence type="ECO:0000313" key="1">
    <source>
        <dbReference type="EMBL" id="CAF9941365.1"/>
    </source>
</evidence>
<feature type="non-terminal residue" evidence="1">
    <location>
        <position position="82"/>
    </location>
</feature>
<reference evidence="1" key="1">
    <citation type="submission" date="2021-03" db="EMBL/GenBank/DDBJ databases">
        <authorList>
            <person name="Tagirdzhanova G."/>
        </authorList>
    </citation>
    <scope>NUCLEOTIDE SEQUENCE</scope>
</reference>
<protein>
    <submittedName>
        <fullName evidence="1">Uncharacterized protein</fullName>
    </submittedName>
</protein>
<proteinExistence type="predicted"/>
<dbReference type="AlphaFoldDB" id="A0A8H3J5W0"/>